<keyword evidence="2" id="KW-1185">Reference proteome</keyword>
<name>A0A6I8VU17_DROPS</name>
<evidence type="ECO:0000256" key="1">
    <source>
        <dbReference type="SAM" id="MobiDB-lite"/>
    </source>
</evidence>
<feature type="compositionally biased region" description="Polar residues" evidence="1">
    <location>
        <begin position="156"/>
        <end position="170"/>
    </location>
</feature>
<organism evidence="2 3">
    <name type="scientific">Drosophila pseudoobscura pseudoobscura</name>
    <name type="common">Fruit fly</name>
    <dbReference type="NCBI Taxonomy" id="46245"/>
    <lineage>
        <taxon>Eukaryota</taxon>
        <taxon>Metazoa</taxon>
        <taxon>Ecdysozoa</taxon>
        <taxon>Arthropoda</taxon>
        <taxon>Hexapoda</taxon>
        <taxon>Insecta</taxon>
        <taxon>Pterygota</taxon>
        <taxon>Neoptera</taxon>
        <taxon>Endopterygota</taxon>
        <taxon>Diptera</taxon>
        <taxon>Brachycera</taxon>
        <taxon>Muscomorpha</taxon>
        <taxon>Ephydroidea</taxon>
        <taxon>Drosophilidae</taxon>
        <taxon>Drosophila</taxon>
        <taxon>Sophophora</taxon>
    </lineage>
</organism>
<dbReference type="AlphaFoldDB" id="A0A6I8VU17"/>
<proteinExistence type="predicted"/>
<dbReference type="RefSeq" id="XP_033234134.1">
    <property type="nucleotide sequence ID" value="XM_033378243.1"/>
</dbReference>
<dbReference type="InParanoid" id="A0A6I8VU17"/>
<reference evidence="2" key="1">
    <citation type="submission" date="2024-06" db="UniProtKB">
        <authorList>
            <consortium name="RefSeq"/>
        </authorList>
    </citation>
    <scope>NUCLEOTIDE SEQUENCE [LARGE SCALE GENOMIC DNA]</scope>
    <source>
        <strain evidence="2">MV2-25</strain>
    </source>
</reference>
<reference evidence="3" key="2">
    <citation type="submission" date="2025-08" db="UniProtKB">
        <authorList>
            <consortium name="RefSeq"/>
        </authorList>
    </citation>
    <scope>IDENTIFICATION</scope>
    <source>
        <strain evidence="3">MV-25-SWS-2005</strain>
        <tissue evidence="3">Whole body</tissue>
    </source>
</reference>
<evidence type="ECO:0000313" key="2">
    <source>
        <dbReference type="Proteomes" id="UP000001819"/>
    </source>
</evidence>
<feature type="region of interest" description="Disordered" evidence="1">
    <location>
        <begin position="156"/>
        <end position="256"/>
    </location>
</feature>
<dbReference type="KEGG" id="dpo:6897611"/>
<gene>
    <name evidence="3" type="primary">LOC6897611</name>
</gene>
<evidence type="ECO:0000313" key="3">
    <source>
        <dbReference type="RefSeq" id="XP_033234134.1"/>
    </source>
</evidence>
<sequence>MKTSANKNTMLKNPKIVKTSPSTVKTAPPGKAAAKSFDVAQVCSVDLGSDGGVRLPPLTLQSRVEPEDVVDARFRLVEARSQTVVLTDRQFDVHLKRLVKVFMSEVSITRDMRALNSKRSLQPADRLLLQDLEILKGKFKEERSNLVVTLSMDSRNRSKLNSTKEANTQSQDKHEKPSGSADDVIPSTSKTSKLRKCSVPSRKQGGAQPKVPSNPPSNPVKTLSMGSRHRSQKSSTTEIQPEANNQDQKEEEEPSDYFDAVTASTSMTSRKQGGAQAKITSNPPIICKNIVAPEELSIKLMEKLKQRFAKTTESPKIKVPLSAQEKEPVNESKMYLTNAPVAAPVTAPVAAPVATPVAAPVAAPVATPVAASVSAPVAARVTSSVSSTAKIKAKAKPKELSESLSDIFYDFPIAIY</sequence>
<feature type="compositionally biased region" description="Polar residues" evidence="1">
    <location>
        <begin position="1"/>
        <end position="11"/>
    </location>
</feature>
<feature type="region of interest" description="Disordered" evidence="1">
    <location>
        <begin position="1"/>
        <end position="30"/>
    </location>
</feature>
<feature type="compositionally biased region" description="Polar residues" evidence="1">
    <location>
        <begin position="233"/>
        <end position="246"/>
    </location>
</feature>
<dbReference type="Proteomes" id="UP000001819">
    <property type="component" value="Chromosome 2"/>
</dbReference>
<protein>
    <submittedName>
        <fullName evidence="3">Uncharacterized protein</fullName>
    </submittedName>
</protein>
<accession>A0A6I8VU17</accession>